<evidence type="ECO:0000313" key="2">
    <source>
        <dbReference type="Proteomes" id="UP000184121"/>
    </source>
</evidence>
<gene>
    <name evidence="1" type="ORF">SAMN05444366_1515</name>
</gene>
<proteinExistence type="predicted"/>
<organism evidence="1 2">
    <name type="scientific">Flavobacterium saccharophilum</name>
    <dbReference type="NCBI Taxonomy" id="29534"/>
    <lineage>
        <taxon>Bacteria</taxon>
        <taxon>Pseudomonadati</taxon>
        <taxon>Bacteroidota</taxon>
        <taxon>Flavobacteriia</taxon>
        <taxon>Flavobacteriales</taxon>
        <taxon>Flavobacteriaceae</taxon>
        <taxon>Flavobacterium</taxon>
    </lineage>
</organism>
<evidence type="ECO:0000313" key="1">
    <source>
        <dbReference type="EMBL" id="SHL77580.1"/>
    </source>
</evidence>
<dbReference type="RefSeq" id="WP_159433458.1">
    <property type="nucleotide sequence ID" value="NZ_FRBY01000002.1"/>
</dbReference>
<reference evidence="2" key="1">
    <citation type="submission" date="2016-11" db="EMBL/GenBank/DDBJ databases">
        <authorList>
            <person name="Varghese N."/>
            <person name="Submissions S."/>
        </authorList>
    </citation>
    <scope>NUCLEOTIDE SEQUENCE [LARGE SCALE GENOMIC DNA]</scope>
    <source>
        <strain evidence="2">DSM 1811</strain>
    </source>
</reference>
<dbReference type="AlphaFoldDB" id="A0A1M7DDQ0"/>
<dbReference type="Proteomes" id="UP000184121">
    <property type="component" value="Unassembled WGS sequence"/>
</dbReference>
<name>A0A1M7DDQ0_9FLAO</name>
<sequence>MKKEKIVKTTKIISMSTATKEKISKVAEEINGRNLFTEKIELAKKTLENLKALPI</sequence>
<protein>
    <submittedName>
        <fullName evidence="1">Uncharacterized protein</fullName>
    </submittedName>
</protein>
<accession>A0A1M7DDQ0</accession>
<dbReference type="OrthoDB" id="1375367at2"/>
<dbReference type="EMBL" id="FRBY01000002">
    <property type="protein sequence ID" value="SHL77580.1"/>
    <property type="molecule type" value="Genomic_DNA"/>
</dbReference>
<keyword evidence="2" id="KW-1185">Reference proteome</keyword>